<dbReference type="InterPro" id="IPR029060">
    <property type="entry name" value="PIN-like_dom_sf"/>
</dbReference>
<dbReference type="InterPro" id="IPR002716">
    <property type="entry name" value="PIN_dom"/>
</dbReference>
<feature type="domain" description="PIN" evidence="1">
    <location>
        <begin position="9"/>
        <end position="121"/>
    </location>
</feature>
<protein>
    <submittedName>
        <fullName evidence="2">PIN domain nuclease, a component of toxin-antitoxin system (PIN domain)</fullName>
    </submittedName>
</protein>
<evidence type="ECO:0000259" key="1">
    <source>
        <dbReference type="Pfam" id="PF01850"/>
    </source>
</evidence>
<gene>
    <name evidence="2" type="ORF">SAMN04488058_108113</name>
</gene>
<dbReference type="RefSeq" id="WP_218142872.1">
    <property type="nucleotide sequence ID" value="NZ_FNZA01000008.1"/>
</dbReference>
<name>A0A1H6Z2N1_9DEIO</name>
<dbReference type="Pfam" id="PF01850">
    <property type="entry name" value="PIN"/>
    <property type="match status" value="1"/>
</dbReference>
<dbReference type="SUPFAM" id="SSF88723">
    <property type="entry name" value="PIN domain-like"/>
    <property type="match status" value="1"/>
</dbReference>
<evidence type="ECO:0000313" key="3">
    <source>
        <dbReference type="Proteomes" id="UP000199223"/>
    </source>
</evidence>
<reference evidence="3" key="1">
    <citation type="submission" date="2016-10" db="EMBL/GenBank/DDBJ databases">
        <authorList>
            <person name="Varghese N."/>
            <person name="Submissions S."/>
        </authorList>
    </citation>
    <scope>NUCLEOTIDE SEQUENCE [LARGE SCALE GENOMIC DNA]</scope>
    <source>
        <strain evidence="3">CGMCC 1.10218</strain>
    </source>
</reference>
<proteinExistence type="predicted"/>
<dbReference type="CDD" id="cd18682">
    <property type="entry name" value="PIN_VapC-like"/>
    <property type="match status" value="1"/>
</dbReference>
<dbReference type="Proteomes" id="UP000199223">
    <property type="component" value="Unassembled WGS sequence"/>
</dbReference>
<dbReference type="AlphaFoldDB" id="A0A1H6Z2N1"/>
<dbReference type="Gene3D" id="3.40.50.1010">
    <property type="entry name" value="5'-nuclease"/>
    <property type="match status" value="1"/>
</dbReference>
<accession>A0A1H6Z2N1</accession>
<dbReference type="EMBL" id="FNZA01000008">
    <property type="protein sequence ID" value="SEJ45657.1"/>
    <property type="molecule type" value="Genomic_DNA"/>
</dbReference>
<dbReference type="STRING" id="856736.SAMN04488058_108113"/>
<evidence type="ECO:0000313" key="2">
    <source>
        <dbReference type="EMBL" id="SEJ45657.1"/>
    </source>
</evidence>
<keyword evidence="3" id="KW-1185">Reference proteome</keyword>
<sequence>MSDPARPGYVLDASALIAYLNRERGGERVAPHLRGAFLSTVNLSEVMVRVVELGHQAQDVPEDVADLQVEIVSFSPEHARLAAELRPATRALGLSLGDRACLALGLERGATVLTADRAWGELGAPHNIEVIR</sequence>
<organism evidence="2 3">
    <name type="scientific">Deinococcus reticulitermitis</name>
    <dbReference type="NCBI Taxonomy" id="856736"/>
    <lineage>
        <taxon>Bacteria</taxon>
        <taxon>Thermotogati</taxon>
        <taxon>Deinococcota</taxon>
        <taxon>Deinococci</taxon>
        <taxon>Deinococcales</taxon>
        <taxon>Deinococcaceae</taxon>
        <taxon>Deinococcus</taxon>
    </lineage>
</organism>